<dbReference type="Gene3D" id="3.80.10.10">
    <property type="entry name" value="Ribonuclease Inhibitor"/>
    <property type="match status" value="2"/>
</dbReference>
<name>A0AAV4S2W7_CAEEX</name>
<keyword evidence="4" id="KW-1185">Reference proteome</keyword>
<gene>
    <name evidence="3" type="primary">X975_13682</name>
    <name evidence="3" type="ORF">CEXT_30671</name>
</gene>
<organism evidence="3 4">
    <name type="scientific">Caerostris extrusa</name>
    <name type="common">Bark spider</name>
    <name type="synonym">Caerostris bankana</name>
    <dbReference type="NCBI Taxonomy" id="172846"/>
    <lineage>
        <taxon>Eukaryota</taxon>
        <taxon>Metazoa</taxon>
        <taxon>Ecdysozoa</taxon>
        <taxon>Arthropoda</taxon>
        <taxon>Chelicerata</taxon>
        <taxon>Arachnida</taxon>
        <taxon>Araneae</taxon>
        <taxon>Araneomorphae</taxon>
        <taxon>Entelegynae</taxon>
        <taxon>Araneoidea</taxon>
        <taxon>Araneidae</taxon>
        <taxon>Caerostris</taxon>
    </lineage>
</organism>
<accession>A0AAV4S2W7</accession>
<dbReference type="PROSITE" id="PS51450">
    <property type="entry name" value="LRR"/>
    <property type="match status" value="1"/>
</dbReference>
<dbReference type="AlphaFoldDB" id="A0AAV4S2W7"/>
<dbReference type="PANTHER" id="PTHR24366:SF96">
    <property type="entry name" value="LEUCINE RICH REPEAT CONTAINING 53"/>
    <property type="match status" value="1"/>
</dbReference>
<evidence type="ECO:0000313" key="4">
    <source>
        <dbReference type="Proteomes" id="UP001054945"/>
    </source>
</evidence>
<proteinExistence type="predicted"/>
<dbReference type="Proteomes" id="UP001054945">
    <property type="component" value="Unassembled WGS sequence"/>
</dbReference>
<dbReference type="Pfam" id="PF13855">
    <property type="entry name" value="LRR_8"/>
    <property type="match status" value="1"/>
</dbReference>
<dbReference type="EMBL" id="BPLR01008767">
    <property type="protein sequence ID" value="GIY27077.1"/>
    <property type="molecule type" value="Genomic_DNA"/>
</dbReference>
<evidence type="ECO:0000256" key="1">
    <source>
        <dbReference type="ARBA" id="ARBA00022614"/>
    </source>
</evidence>
<dbReference type="InterPro" id="IPR032675">
    <property type="entry name" value="LRR_dom_sf"/>
</dbReference>
<reference evidence="3 4" key="1">
    <citation type="submission" date="2021-06" db="EMBL/GenBank/DDBJ databases">
        <title>Caerostris extrusa draft genome.</title>
        <authorList>
            <person name="Kono N."/>
            <person name="Arakawa K."/>
        </authorList>
    </citation>
    <scope>NUCLEOTIDE SEQUENCE [LARGE SCALE GENOMIC DNA]</scope>
</reference>
<dbReference type="PRINTS" id="PR00019">
    <property type="entry name" value="LEURICHRPT"/>
</dbReference>
<dbReference type="InterPro" id="IPR003591">
    <property type="entry name" value="Leu-rich_rpt_typical-subtyp"/>
</dbReference>
<dbReference type="InterPro" id="IPR001611">
    <property type="entry name" value="Leu-rich_rpt"/>
</dbReference>
<evidence type="ECO:0000256" key="2">
    <source>
        <dbReference type="ARBA" id="ARBA00022737"/>
    </source>
</evidence>
<dbReference type="PANTHER" id="PTHR24366">
    <property type="entry name" value="IG(IMMUNOGLOBULIN) AND LRR(LEUCINE RICH REPEAT) DOMAINS"/>
    <property type="match status" value="1"/>
</dbReference>
<sequence>MLKSVKKSLRGLPKYLELSMYSNSVHTTMSKTSLLYMMYHRQSQNSLKVGQIAHLSLAGNHIQNLSSEDFRELDEVRYLHLQNNFISTVERFTFTVIRYDLMFLDLSRNKIRSLQGCVRFLSVLNYLNLTDNRIESFEEGEFDGLNELTDLYLHGNRITTLGGEVQRLLQLQYLDISSNRIRTLRKEQILDKLKYLYLAGNPFSCDCKLLPFLSYLNSTNNLNSEVPCAPSKRYRPIPPHRTVHLGVAVSAPTTPRGTSCRWTAAP</sequence>
<evidence type="ECO:0000313" key="3">
    <source>
        <dbReference type="EMBL" id="GIY27077.1"/>
    </source>
</evidence>
<keyword evidence="2" id="KW-0677">Repeat</keyword>
<keyword evidence="1" id="KW-0433">Leucine-rich repeat</keyword>
<dbReference type="SMART" id="SM00369">
    <property type="entry name" value="LRR_TYP"/>
    <property type="match status" value="5"/>
</dbReference>
<dbReference type="SUPFAM" id="SSF52075">
    <property type="entry name" value="Outer arm dynein light chain 1"/>
    <property type="match status" value="1"/>
</dbReference>
<protein>
    <submittedName>
        <fullName evidence="3">Protein toll</fullName>
    </submittedName>
</protein>
<comment type="caution">
    <text evidence="3">The sequence shown here is derived from an EMBL/GenBank/DDBJ whole genome shotgun (WGS) entry which is preliminary data.</text>
</comment>